<feature type="region of interest" description="Disordered" evidence="1">
    <location>
        <begin position="14"/>
        <end position="74"/>
    </location>
</feature>
<dbReference type="AlphaFoldDB" id="A0A0J8AWR8"/>
<proteinExistence type="predicted"/>
<feature type="compositionally biased region" description="Basic and acidic residues" evidence="1">
    <location>
        <begin position="51"/>
        <end position="61"/>
    </location>
</feature>
<evidence type="ECO:0000313" key="2">
    <source>
        <dbReference type="EMBL" id="KMS93261.1"/>
    </source>
</evidence>
<organism evidence="2 3">
    <name type="scientific">Beta vulgaris subsp. vulgaris</name>
    <name type="common">Beet</name>
    <dbReference type="NCBI Taxonomy" id="3555"/>
    <lineage>
        <taxon>Eukaryota</taxon>
        <taxon>Viridiplantae</taxon>
        <taxon>Streptophyta</taxon>
        <taxon>Embryophyta</taxon>
        <taxon>Tracheophyta</taxon>
        <taxon>Spermatophyta</taxon>
        <taxon>Magnoliopsida</taxon>
        <taxon>eudicotyledons</taxon>
        <taxon>Gunneridae</taxon>
        <taxon>Pentapetalae</taxon>
        <taxon>Caryophyllales</taxon>
        <taxon>Chenopodiaceae</taxon>
        <taxon>Betoideae</taxon>
        <taxon>Beta</taxon>
    </lineage>
</organism>
<evidence type="ECO:0000256" key="1">
    <source>
        <dbReference type="SAM" id="MobiDB-lite"/>
    </source>
</evidence>
<sequence length="74" mass="8405">LICLLVQKLLTMYNDSPTTRPPIEKETTEKDPIPTKEHHPTTAENPTTRPPIEKETTEKDPIPTTEHYPTAAEK</sequence>
<gene>
    <name evidence="2" type="ORF">BVRB_033260</name>
</gene>
<protein>
    <submittedName>
        <fullName evidence="2">Uncharacterized protein</fullName>
    </submittedName>
</protein>
<evidence type="ECO:0000313" key="3">
    <source>
        <dbReference type="Proteomes" id="UP000035740"/>
    </source>
</evidence>
<accession>A0A0J8AWR8</accession>
<reference evidence="2 3" key="1">
    <citation type="journal article" date="2014" name="Nature">
        <title>The genome of the recently domesticated crop plant sugar beet (Beta vulgaris).</title>
        <authorList>
            <person name="Dohm J.C."/>
            <person name="Minoche A.E."/>
            <person name="Holtgrawe D."/>
            <person name="Capella-Gutierrez S."/>
            <person name="Zakrzewski F."/>
            <person name="Tafer H."/>
            <person name="Rupp O."/>
            <person name="Sorensen T.R."/>
            <person name="Stracke R."/>
            <person name="Reinhardt R."/>
            <person name="Goesmann A."/>
            <person name="Kraft T."/>
            <person name="Schulz B."/>
            <person name="Stadler P.F."/>
            <person name="Schmidt T."/>
            <person name="Gabaldon T."/>
            <person name="Lehrach H."/>
            <person name="Weisshaar B."/>
            <person name="Himmelbauer H."/>
        </authorList>
    </citation>
    <scope>NUCLEOTIDE SEQUENCE [LARGE SCALE GENOMIC DNA]</scope>
    <source>
        <tissue evidence="2">Taproot</tissue>
    </source>
</reference>
<dbReference type="EMBL" id="KQ105021">
    <property type="protein sequence ID" value="KMS93261.1"/>
    <property type="molecule type" value="Genomic_DNA"/>
</dbReference>
<name>A0A0J8AWR8_BETVV</name>
<keyword evidence="3" id="KW-1185">Reference proteome</keyword>
<feature type="compositionally biased region" description="Basic and acidic residues" evidence="1">
    <location>
        <begin position="22"/>
        <end position="41"/>
    </location>
</feature>
<dbReference type="Proteomes" id="UP000035740">
    <property type="component" value="Unassembled WGS sequence"/>
</dbReference>
<dbReference type="Gramene" id="KMS93261">
    <property type="protein sequence ID" value="KMS93261"/>
    <property type="gene ID" value="BVRB_033260"/>
</dbReference>
<feature type="non-terminal residue" evidence="2">
    <location>
        <position position="1"/>
    </location>
</feature>